<dbReference type="Pfam" id="PF16499">
    <property type="entry name" value="Melibiase_2"/>
    <property type="match status" value="1"/>
</dbReference>
<keyword evidence="4 8" id="KW-0732">Signal</keyword>
<dbReference type="EC" id="3.2.1.22" evidence="3 7"/>
<proteinExistence type="inferred from homology"/>
<protein>
    <recommendedName>
        <fullName evidence="3 7">Alpha-galactosidase</fullName>
        <ecNumber evidence="3 7">3.2.1.22</ecNumber>
    </recommendedName>
    <alternativeName>
        <fullName evidence="7">Melibiase</fullName>
    </alternativeName>
</protein>
<name>A0A6A6XGG8_9PLEO</name>
<dbReference type="PANTHER" id="PTHR11452:SF87">
    <property type="entry name" value="ALPHA-GALACTOSIDASE"/>
    <property type="match status" value="1"/>
</dbReference>
<dbReference type="InterPro" id="IPR017853">
    <property type="entry name" value="GH"/>
</dbReference>
<evidence type="ECO:0000256" key="3">
    <source>
        <dbReference type="ARBA" id="ARBA00012755"/>
    </source>
</evidence>
<feature type="domain" description="Alpha galactosidase C-terminal" evidence="9">
    <location>
        <begin position="327"/>
        <end position="398"/>
    </location>
</feature>
<sequence>MFFLTLLAFAVGCQAKANANTPQMGWNSWNTFKLNFNESILEKTADLLVSTGLRDAGFNYLIIDDGWQAATRAEDGRQQVNATKLPNGIAPIAKYAHERGLKIGIYSDAGIYTCGFQPGSWGYEELDAATYAQWGIDYLKYDNCGSFQAGTQSPPERFSKMRDALVASGRDIFYSLCEWGHQFPWYWADQIGQSYRMSGDITAIFSDTGKDCACKTAYCLNTGYAGCSVLTIIRKMREIAPFSKPGSFADMDMLEIGNGNMTLHQQRTHMSFWAALKSPLIIGADISKLSKESLSVLKNKNIIQISQDSLGKAALFVPELSVEKVKQVWAGDLSGGRTVVLLLNELNSTQNFELLVKALPALNSRETWKVEDVWSKEVIKVKGNYTVAVETHETKVLVFSRN</sequence>
<evidence type="ECO:0000313" key="10">
    <source>
        <dbReference type="EMBL" id="KAF2795546.1"/>
    </source>
</evidence>
<gene>
    <name evidence="10" type="ORF">K505DRAFT_360072</name>
</gene>
<evidence type="ECO:0000256" key="8">
    <source>
        <dbReference type="SAM" id="SignalP"/>
    </source>
</evidence>
<organism evidence="10 11">
    <name type="scientific">Melanomma pulvis-pyrius CBS 109.77</name>
    <dbReference type="NCBI Taxonomy" id="1314802"/>
    <lineage>
        <taxon>Eukaryota</taxon>
        <taxon>Fungi</taxon>
        <taxon>Dikarya</taxon>
        <taxon>Ascomycota</taxon>
        <taxon>Pezizomycotina</taxon>
        <taxon>Dothideomycetes</taxon>
        <taxon>Pleosporomycetidae</taxon>
        <taxon>Pleosporales</taxon>
        <taxon>Melanommataceae</taxon>
        <taxon>Melanomma</taxon>
    </lineage>
</organism>
<evidence type="ECO:0000259" key="9">
    <source>
        <dbReference type="Pfam" id="PF17801"/>
    </source>
</evidence>
<dbReference type="Pfam" id="PF17801">
    <property type="entry name" value="Melibiase_C"/>
    <property type="match status" value="1"/>
</dbReference>
<dbReference type="InterPro" id="IPR041233">
    <property type="entry name" value="Melibiase_C"/>
</dbReference>
<keyword evidence="11" id="KW-1185">Reference proteome</keyword>
<feature type="signal peptide" evidence="8">
    <location>
        <begin position="1"/>
        <end position="15"/>
    </location>
</feature>
<dbReference type="Gene3D" id="2.60.40.1180">
    <property type="entry name" value="Golgi alpha-mannosidase II"/>
    <property type="match status" value="1"/>
</dbReference>
<dbReference type="PANTHER" id="PTHR11452">
    <property type="entry name" value="ALPHA-GALACTOSIDASE/ALPHA-N-ACETYLGALACTOSAMINIDASE"/>
    <property type="match status" value="1"/>
</dbReference>
<dbReference type="FunFam" id="3.20.20.70:FF:000286">
    <property type="entry name" value="Alpha-galactosidase"/>
    <property type="match status" value="1"/>
</dbReference>
<dbReference type="SUPFAM" id="SSF51445">
    <property type="entry name" value="(Trans)glycosidases"/>
    <property type="match status" value="1"/>
</dbReference>
<dbReference type="EMBL" id="MU001855">
    <property type="protein sequence ID" value="KAF2795546.1"/>
    <property type="molecule type" value="Genomic_DNA"/>
</dbReference>
<dbReference type="GO" id="GO:0005975">
    <property type="term" value="P:carbohydrate metabolic process"/>
    <property type="evidence" value="ECO:0007669"/>
    <property type="project" value="InterPro"/>
</dbReference>
<evidence type="ECO:0000256" key="1">
    <source>
        <dbReference type="ARBA" id="ARBA00001255"/>
    </source>
</evidence>
<dbReference type="Proteomes" id="UP000799757">
    <property type="component" value="Unassembled WGS sequence"/>
</dbReference>
<comment type="catalytic activity">
    <reaction evidence="1 7">
        <text>Hydrolysis of terminal, non-reducing alpha-D-galactose residues in alpha-D-galactosides, including galactose oligosaccharides, galactomannans and galactolipids.</text>
        <dbReference type="EC" id="3.2.1.22"/>
    </reaction>
</comment>
<dbReference type="SUPFAM" id="SSF51011">
    <property type="entry name" value="Glycosyl hydrolase domain"/>
    <property type="match status" value="1"/>
</dbReference>
<keyword evidence="6 7" id="KW-0326">Glycosidase</keyword>
<accession>A0A6A6XGG8</accession>
<evidence type="ECO:0000256" key="6">
    <source>
        <dbReference type="ARBA" id="ARBA00023295"/>
    </source>
</evidence>
<dbReference type="Gene3D" id="3.20.20.70">
    <property type="entry name" value="Aldolase class I"/>
    <property type="match status" value="1"/>
</dbReference>
<dbReference type="PRINTS" id="PR00740">
    <property type="entry name" value="GLHYDRLASE27"/>
</dbReference>
<dbReference type="CDD" id="cd14792">
    <property type="entry name" value="GH27"/>
    <property type="match status" value="1"/>
</dbReference>
<dbReference type="InterPro" id="IPR013785">
    <property type="entry name" value="Aldolase_TIM"/>
</dbReference>
<comment type="similarity">
    <text evidence="2 7">Belongs to the glycosyl hydrolase 27 family.</text>
</comment>
<reference evidence="10" key="1">
    <citation type="journal article" date="2020" name="Stud. Mycol.">
        <title>101 Dothideomycetes genomes: a test case for predicting lifestyles and emergence of pathogens.</title>
        <authorList>
            <person name="Haridas S."/>
            <person name="Albert R."/>
            <person name="Binder M."/>
            <person name="Bloem J."/>
            <person name="Labutti K."/>
            <person name="Salamov A."/>
            <person name="Andreopoulos B."/>
            <person name="Baker S."/>
            <person name="Barry K."/>
            <person name="Bills G."/>
            <person name="Bluhm B."/>
            <person name="Cannon C."/>
            <person name="Castanera R."/>
            <person name="Culley D."/>
            <person name="Daum C."/>
            <person name="Ezra D."/>
            <person name="Gonzalez J."/>
            <person name="Henrissat B."/>
            <person name="Kuo A."/>
            <person name="Liang C."/>
            <person name="Lipzen A."/>
            <person name="Lutzoni F."/>
            <person name="Magnuson J."/>
            <person name="Mondo S."/>
            <person name="Nolan M."/>
            <person name="Ohm R."/>
            <person name="Pangilinan J."/>
            <person name="Park H.-J."/>
            <person name="Ramirez L."/>
            <person name="Alfaro M."/>
            <person name="Sun H."/>
            <person name="Tritt A."/>
            <person name="Yoshinaga Y."/>
            <person name="Zwiers L.-H."/>
            <person name="Turgeon B."/>
            <person name="Goodwin S."/>
            <person name="Spatafora J."/>
            <person name="Crous P."/>
            <person name="Grigoriev I."/>
        </authorList>
    </citation>
    <scope>NUCLEOTIDE SEQUENCE</scope>
    <source>
        <strain evidence="10">CBS 109.77</strain>
    </source>
</reference>
<evidence type="ECO:0000256" key="7">
    <source>
        <dbReference type="RuleBase" id="RU361168"/>
    </source>
</evidence>
<evidence type="ECO:0000256" key="4">
    <source>
        <dbReference type="ARBA" id="ARBA00022729"/>
    </source>
</evidence>
<dbReference type="InterPro" id="IPR013780">
    <property type="entry name" value="Glyco_hydro_b"/>
</dbReference>
<dbReference type="GO" id="GO:0004557">
    <property type="term" value="F:alpha-galactosidase activity"/>
    <property type="evidence" value="ECO:0007669"/>
    <property type="project" value="UniProtKB-EC"/>
</dbReference>
<feature type="chain" id="PRO_5025493285" description="Alpha-galactosidase" evidence="8">
    <location>
        <begin position="16"/>
        <end position="402"/>
    </location>
</feature>
<evidence type="ECO:0000313" key="11">
    <source>
        <dbReference type="Proteomes" id="UP000799757"/>
    </source>
</evidence>
<dbReference type="AlphaFoldDB" id="A0A6A6XGG8"/>
<evidence type="ECO:0000256" key="5">
    <source>
        <dbReference type="ARBA" id="ARBA00022801"/>
    </source>
</evidence>
<dbReference type="OrthoDB" id="5795902at2759"/>
<keyword evidence="7" id="KW-1015">Disulfide bond</keyword>
<evidence type="ECO:0000256" key="2">
    <source>
        <dbReference type="ARBA" id="ARBA00009743"/>
    </source>
</evidence>
<dbReference type="InterPro" id="IPR002241">
    <property type="entry name" value="Glyco_hydro_27"/>
</dbReference>
<keyword evidence="5 7" id="KW-0378">Hydrolase</keyword>